<dbReference type="Proteomes" id="UP000006053">
    <property type="component" value="Chromosome"/>
</dbReference>
<sequence>MRALHSQKLIEEKNAFINELYSSIPTKENIIEGELNQKARRLHEVLFPIYIMKHYNGNIFESEYFDMIISNLVEAESALILGLTNAGISSLRGALESSFKFLYYEYHPVENRLHNEGKHSLSSLDYREFFYNFPGLSNISFSSRSIVEGLWSYLCRYVHCDFRVLKEISLVSDISSVLLYEEKDFKQVLDVIKLIVKLIVSIFFCVDSFWIQNVEKAYFDATLEAFSTAERQEILQELRVA</sequence>
<reference evidence="1 2" key="2">
    <citation type="journal article" date="2015" name="J. Bacteriol.">
        <title>Genomic, proteomic, and biochemical analysis of the organohalide respiratory pathway in Desulfitobacterium dehalogenans.</title>
        <authorList>
            <person name="Kruse T."/>
            <person name="van de Pas B.A."/>
            <person name="Atteia A."/>
            <person name="Krab K."/>
            <person name="Hagen W.R."/>
            <person name="Goodwin L."/>
            <person name="Chain P."/>
            <person name="Boeren S."/>
            <person name="Maphosa F."/>
            <person name="Schraa G."/>
            <person name="de Vos W.M."/>
            <person name="van der Oost J."/>
            <person name="Smidt H."/>
            <person name="Stams A.J."/>
        </authorList>
    </citation>
    <scope>NUCLEOTIDE SEQUENCE [LARGE SCALE GENOMIC DNA]</scope>
    <source>
        <strain evidence="2">ATCC 51507 / DSM 9161 / JW/IU-DC1</strain>
    </source>
</reference>
<dbReference type="HOGENOM" id="CLU_1150402_0_0_9"/>
<protein>
    <submittedName>
        <fullName evidence="1">Uncharacterized protein</fullName>
    </submittedName>
</protein>
<dbReference type="STRING" id="756499.Desde_3987"/>
<keyword evidence="2" id="KW-1185">Reference proteome</keyword>
<reference evidence="2" key="1">
    <citation type="submission" date="2012-06" db="EMBL/GenBank/DDBJ databases">
        <title>Complete sequence of Desulfitobacterium dehalogenans ATCC 51507.</title>
        <authorList>
            <person name="Lucas S."/>
            <person name="Han J."/>
            <person name="Lapidus A."/>
            <person name="Cheng J.-F."/>
            <person name="Goodwin L."/>
            <person name="Pitluck S."/>
            <person name="Peters L."/>
            <person name="Ovchinnikova G."/>
            <person name="Teshima H."/>
            <person name="Detter J.C."/>
            <person name="Han C."/>
            <person name="Tapia R."/>
            <person name="Land M."/>
            <person name="Hauser L."/>
            <person name="Kyrpides N."/>
            <person name="Ivanova N."/>
            <person name="Pagani I."/>
            <person name="Kruse T."/>
            <person name="de Vos W.M."/>
            <person name="Smidt H."/>
            <person name="Woyke T."/>
        </authorList>
    </citation>
    <scope>NUCLEOTIDE SEQUENCE [LARGE SCALE GENOMIC DNA]</scope>
    <source>
        <strain evidence="2">ATCC 51507 / DSM 9161 / JW/IU-DC1</strain>
    </source>
</reference>
<dbReference type="EMBL" id="CP003348">
    <property type="protein sequence ID" value="AFM02250.1"/>
    <property type="molecule type" value="Genomic_DNA"/>
</dbReference>
<dbReference type="AlphaFoldDB" id="I4AE65"/>
<proteinExistence type="predicted"/>
<dbReference type="KEGG" id="ddh:Desde_3987"/>
<dbReference type="eggNOG" id="ENOG5033VVK">
    <property type="taxonomic scope" value="Bacteria"/>
</dbReference>
<dbReference type="RefSeq" id="WP_014795721.1">
    <property type="nucleotide sequence ID" value="NC_018017.1"/>
</dbReference>
<evidence type="ECO:0000313" key="2">
    <source>
        <dbReference type="Proteomes" id="UP000006053"/>
    </source>
</evidence>
<name>I4AE65_DESDJ</name>
<evidence type="ECO:0000313" key="1">
    <source>
        <dbReference type="EMBL" id="AFM02250.1"/>
    </source>
</evidence>
<gene>
    <name evidence="1" type="ordered locus">Desde_3987</name>
</gene>
<accession>I4AE65</accession>
<organism evidence="1 2">
    <name type="scientific">Desulfitobacterium dehalogenans (strain ATCC 51507 / DSM 9161 / JW/IU-DC1)</name>
    <dbReference type="NCBI Taxonomy" id="756499"/>
    <lineage>
        <taxon>Bacteria</taxon>
        <taxon>Bacillati</taxon>
        <taxon>Bacillota</taxon>
        <taxon>Clostridia</taxon>
        <taxon>Eubacteriales</taxon>
        <taxon>Desulfitobacteriaceae</taxon>
        <taxon>Desulfitobacterium</taxon>
    </lineage>
</organism>